<keyword evidence="2" id="KW-0812">Transmembrane</keyword>
<evidence type="ECO:0000313" key="5">
    <source>
        <dbReference type="EMBL" id="KAK6185164.1"/>
    </source>
</evidence>
<dbReference type="InterPro" id="IPR016186">
    <property type="entry name" value="C-type_lectin-like/link_sf"/>
</dbReference>
<evidence type="ECO:0000256" key="1">
    <source>
        <dbReference type="SAM" id="MobiDB-lite"/>
    </source>
</evidence>
<keyword evidence="2" id="KW-1133">Transmembrane helix</keyword>
<comment type="caution">
    <text evidence="5">The sequence shown here is derived from an EMBL/GenBank/DDBJ whole genome shotgun (WGS) entry which is preliminary data.</text>
</comment>
<dbReference type="SUPFAM" id="SSF56436">
    <property type="entry name" value="C-type lectin-like"/>
    <property type="match status" value="1"/>
</dbReference>
<dbReference type="CDD" id="cd00037">
    <property type="entry name" value="CLECT"/>
    <property type="match status" value="1"/>
</dbReference>
<sequence>MNGRMVQPDTEYKYKQLLKLEKHLCLTDPNIWTGVYDVTPGGGDWTWTDGSTVNLYPPWKHQNYPSTAQNCLRLDGFSLADKQCNRTFQIVCEAQKGSCSFEKYENSQVQNHSVAALQLVLSLENCLHLCLWYDTGDAECTAVTFENNNCSIYTSDVIPLGADSSLTRQATNTVVFMKNCFSVEHISIDITNNINTDMAVNRCIKIQGSGLADDISTIHPSYPVTSTTIPPCSLTAYVPPQSPATHRETSTTSTSRSPEPSIKEPSCKVTSTIPPLCPVMATVMLPCPATSTIIQPCLVMSSSSFPVMSTVRVLSTLDLQSSYVPVFAVEVSTIVSTNFIIPTAVPKYDSGLKSFTTNMFDSTYSMLNDASIDQGALLYAGELLDVHNLSSYKRKFVSVDDDRPSAITIGVLGILVMISFFAIVLCCDLCCKKEKNRHQCLL</sequence>
<dbReference type="PROSITE" id="PS50041">
    <property type="entry name" value="C_TYPE_LECTIN_2"/>
    <property type="match status" value="1"/>
</dbReference>
<feature type="compositionally biased region" description="Low complexity" evidence="1">
    <location>
        <begin position="250"/>
        <end position="260"/>
    </location>
</feature>
<dbReference type="PROSITE" id="PS50948">
    <property type="entry name" value="PAN"/>
    <property type="match status" value="1"/>
</dbReference>
<dbReference type="InterPro" id="IPR001304">
    <property type="entry name" value="C-type_lectin-like"/>
</dbReference>
<feature type="domain" description="C-type lectin" evidence="3">
    <location>
        <begin position="1"/>
        <end position="93"/>
    </location>
</feature>
<accession>A0AAN8K5Z3</accession>
<name>A0AAN8K5Z3_PATCE</name>
<evidence type="ECO:0008006" key="7">
    <source>
        <dbReference type="Google" id="ProtNLM"/>
    </source>
</evidence>
<reference evidence="5 6" key="1">
    <citation type="submission" date="2024-01" db="EMBL/GenBank/DDBJ databases">
        <title>The genome of the rayed Mediterranean limpet Patella caerulea (Linnaeus, 1758).</title>
        <authorList>
            <person name="Anh-Thu Weber A."/>
            <person name="Halstead-Nussloch G."/>
        </authorList>
    </citation>
    <scope>NUCLEOTIDE SEQUENCE [LARGE SCALE GENOMIC DNA]</scope>
    <source>
        <strain evidence="5">AATW-2023a</strain>
        <tissue evidence="5">Whole specimen</tissue>
    </source>
</reference>
<dbReference type="Proteomes" id="UP001347796">
    <property type="component" value="Unassembled WGS sequence"/>
</dbReference>
<evidence type="ECO:0000256" key="2">
    <source>
        <dbReference type="SAM" id="Phobius"/>
    </source>
</evidence>
<evidence type="ECO:0000259" key="3">
    <source>
        <dbReference type="PROSITE" id="PS50041"/>
    </source>
</evidence>
<feature type="region of interest" description="Disordered" evidence="1">
    <location>
        <begin position="239"/>
        <end position="267"/>
    </location>
</feature>
<keyword evidence="2" id="KW-0472">Membrane</keyword>
<evidence type="ECO:0000259" key="4">
    <source>
        <dbReference type="PROSITE" id="PS50948"/>
    </source>
</evidence>
<dbReference type="EMBL" id="JAZGQO010000006">
    <property type="protein sequence ID" value="KAK6185164.1"/>
    <property type="molecule type" value="Genomic_DNA"/>
</dbReference>
<feature type="domain" description="Apple" evidence="4">
    <location>
        <begin position="92"/>
        <end position="180"/>
    </location>
</feature>
<gene>
    <name evidence="5" type="ORF">SNE40_007457</name>
</gene>
<dbReference type="InterPro" id="IPR016187">
    <property type="entry name" value="CTDL_fold"/>
</dbReference>
<dbReference type="SMART" id="SM00473">
    <property type="entry name" value="PAN_AP"/>
    <property type="match status" value="1"/>
</dbReference>
<proteinExistence type="predicted"/>
<evidence type="ECO:0000313" key="6">
    <source>
        <dbReference type="Proteomes" id="UP001347796"/>
    </source>
</evidence>
<organism evidence="5 6">
    <name type="scientific">Patella caerulea</name>
    <name type="common">Rayed Mediterranean limpet</name>
    <dbReference type="NCBI Taxonomy" id="87958"/>
    <lineage>
        <taxon>Eukaryota</taxon>
        <taxon>Metazoa</taxon>
        <taxon>Spiralia</taxon>
        <taxon>Lophotrochozoa</taxon>
        <taxon>Mollusca</taxon>
        <taxon>Gastropoda</taxon>
        <taxon>Patellogastropoda</taxon>
        <taxon>Patelloidea</taxon>
        <taxon>Patellidae</taxon>
        <taxon>Patella</taxon>
    </lineage>
</organism>
<keyword evidence="6" id="KW-1185">Reference proteome</keyword>
<protein>
    <recommendedName>
        <fullName evidence="7">C-type lectin domain-containing protein</fullName>
    </recommendedName>
</protein>
<dbReference type="AlphaFoldDB" id="A0AAN8K5Z3"/>
<dbReference type="Gene3D" id="3.10.100.10">
    <property type="entry name" value="Mannose-Binding Protein A, subunit A"/>
    <property type="match status" value="1"/>
</dbReference>
<dbReference type="SUPFAM" id="SSF57414">
    <property type="entry name" value="Hairpin loop containing domain-like"/>
    <property type="match status" value="1"/>
</dbReference>
<dbReference type="InterPro" id="IPR003609">
    <property type="entry name" value="Pan_app"/>
</dbReference>
<feature type="transmembrane region" description="Helical" evidence="2">
    <location>
        <begin position="406"/>
        <end position="427"/>
    </location>
</feature>